<sequence>MNGTRRTQAKPRKKTLFLSVLRVNIKRVHANPVGICHSFGLFQVFFHFCQRENMKLLVVFNDANLNVRFVHLPSKRKTKHFV</sequence>
<keyword evidence="2" id="KW-1185">Reference proteome</keyword>
<proteinExistence type="predicted"/>
<organism evidence="1 2">
    <name type="scientific">Peronosclerospora sorghi</name>
    <dbReference type="NCBI Taxonomy" id="230839"/>
    <lineage>
        <taxon>Eukaryota</taxon>
        <taxon>Sar</taxon>
        <taxon>Stramenopiles</taxon>
        <taxon>Oomycota</taxon>
        <taxon>Peronosporomycetes</taxon>
        <taxon>Peronosporales</taxon>
        <taxon>Peronosporaceae</taxon>
        <taxon>Peronosclerospora</taxon>
    </lineage>
</organism>
<evidence type="ECO:0000313" key="1">
    <source>
        <dbReference type="EMBL" id="KAI9919856.1"/>
    </source>
</evidence>
<protein>
    <submittedName>
        <fullName evidence="1">Uncharacterized protein</fullName>
    </submittedName>
</protein>
<dbReference type="Proteomes" id="UP001163321">
    <property type="component" value="Chromosome 10"/>
</dbReference>
<reference evidence="1 2" key="1">
    <citation type="journal article" date="2022" name="bioRxiv">
        <title>The genome of the oomycete Peronosclerospora sorghi, a cosmopolitan pathogen of maize and sorghum, is inflated with dispersed pseudogenes.</title>
        <authorList>
            <person name="Fletcher K."/>
            <person name="Martin F."/>
            <person name="Isakeit T."/>
            <person name="Cavanaugh K."/>
            <person name="Magill C."/>
            <person name="Michelmore R."/>
        </authorList>
    </citation>
    <scope>NUCLEOTIDE SEQUENCE [LARGE SCALE GENOMIC DNA]</scope>
    <source>
        <strain evidence="1">P6</strain>
    </source>
</reference>
<accession>A0ACC0WNH4</accession>
<evidence type="ECO:0000313" key="2">
    <source>
        <dbReference type="Proteomes" id="UP001163321"/>
    </source>
</evidence>
<dbReference type="EMBL" id="CM047589">
    <property type="protein sequence ID" value="KAI9919856.1"/>
    <property type="molecule type" value="Genomic_DNA"/>
</dbReference>
<name>A0ACC0WNH4_9STRA</name>
<comment type="caution">
    <text evidence="1">The sequence shown here is derived from an EMBL/GenBank/DDBJ whole genome shotgun (WGS) entry which is preliminary data.</text>
</comment>
<gene>
    <name evidence="1" type="ORF">PsorP6_015355</name>
</gene>